<organism evidence="1 2">
    <name type="scientific">Albula glossodonta</name>
    <name type="common">roundjaw bonefish</name>
    <dbReference type="NCBI Taxonomy" id="121402"/>
    <lineage>
        <taxon>Eukaryota</taxon>
        <taxon>Metazoa</taxon>
        <taxon>Chordata</taxon>
        <taxon>Craniata</taxon>
        <taxon>Vertebrata</taxon>
        <taxon>Euteleostomi</taxon>
        <taxon>Actinopterygii</taxon>
        <taxon>Neopterygii</taxon>
        <taxon>Teleostei</taxon>
        <taxon>Albuliformes</taxon>
        <taxon>Albulidae</taxon>
        <taxon>Albula</taxon>
    </lineage>
</organism>
<evidence type="ECO:0000313" key="1">
    <source>
        <dbReference type="EMBL" id="KAG9349060.1"/>
    </source>
</evidence>
<evidence type="ECO:0000313" key="2">
    <source>
        <dbReference type="Proteomes" id="UP000824540"/>
    </source>
</evidence>
<sequence length="201" mass="22655">MWTGALGMMGVTSARVSRVHAFNSFHLRMALQLFPHCRPRPRTERHATCWYFILAMPRLTGPGTSTEQLQESPEFITQDPPAPHRLPVPTLHDDHLPRCSGCVARLAHCWGHFAISKPELYPKPAVLLHGLHSLSSDPHRFPPYWTGVDIPGEGSDWQRCPCTTAHHCVPLVSWGTDRAALCPRQLTPEQDHCVRLQRVLS</sequence>
<dbReference type="Proteomes" id="UP000824540">
    <property type="component" value="Unassembled WGS sequence"/>
</dbReference>
<dbReference type="EMBL" id="JAFBMS010000010">
    <property type="protein sequence ID" value="KAG9349060.1"/>
    <property type="molecule type" value="Genomic_DNA"/>
</dbReference>
<reference evidence="1" key="1">
    <citation type="thesis" date="2021" institute="BYU ScholarsArchive" country="Provo, UT, USA">
        <title>Applications of and Algorithms for Genome Assembly and Genomic Analyses with an Emphasis on Marine Teleosts.</title>
        <authorList>
            <person name="Pickett B.D."/>
        </authorList>
    </citation>
    <scope>NUCLEOTIDE SEQUENCE</scope>
    <source>
        <strain evidence="1">HI-2016</strain>
    </source>
</reference>
<dbReference type="AlphaFoldDB" id="A0A8T2PAR9"/>
<comment type="caution">
    <text evidence="1">The sequence shown here is derived from an EMBL/GenBank/DDBJ whole genome shotgun (WGS) entry which is preliminary data.</text>
</comment>
<accession>A0A8T2PAR9</accession>
<keyword evidence="2" id="KW-1185">Reference proteome</keyword>
<gene>
    <name evidence="1" type="ORF">JZ751_029378</name>
</gene>
<proteinExistence type="predicted"/>
<name>A0A8T2PAR9_9TELE</name>
<protein>
    <submittedName>
        <fullName evidence="1">Uncharacterized protein</fullName>
    </submittedName>
</protein>